<dbReference type="GO" id="GO:0008418">
    <property type="term" value="F:protein-N-terminal asparagine amidohydrolase activity"/>
    <property type="evidence" value="ECO:0007669"/>
    <property type="project" value="EnsemblFungi"/>
</dbReference>
<feature type="domain" description="CN hydrolase" evidence="1">
    <location>
        <begin position="12"/>
        <end position="417"/>
    </location>
</feature>
<dbReference type="InterPro" id="IPR036526">
    <property type="entry name" value="C-N_Hydrolase_sf"/>
</dbReference>
<reference evidence="2 3" key="1">
    <citation type="submission" date="2014-12" db="EMBL/GenBank/DDBJ databases">
        <authorList>
            <person name="Neuveglise Cecile"/>
        </authorList>
    </citation>
    <scope>NUCLEOTIDE SEQUENCE [LARGE SCALE GENOMIC DNA]</scope>
    <source>
        <strain evidence="2 3">CBS 12615</strain>
    </source>
</reference>
<organism evidence="2 3">
    <name type="scientific">Lachancea lanzarotensis</name>
    <dbReference type="NCBI Taxonomy" id="1245769"/>
    <lineage>
        <taxon>Eukaryota</taxon>
        <taxon>Fungi</taxon>
        <taxon>Dikarya</taxon>
        <taxon>Ascomycota</taxon>
        <taxon>Saccharomycotina</taxon>
        <taxon>Saccharomycetes</taxon>
        <taxon>Saccharomycetales</taxon>
        <taxon>Saccharomycetaceae</taxon>
        <taxon>Lachancea</taxon>
    </lineage>
</organism>
<accession>A0A0C7N9E3</accession>
<proteinExistence type="predicted"/>
<dbReference type="STRING" id="1245769.A0A0C7N9E3"/>
<dbReference type="RefSeq" id="XP_022629386.1">
    <property type="nucleotide sequence ID" value="XM_022771483.1"/>
</dbReference>
<dbReference type="SUPFAM" id="SSF56317">
    <property type="entry name" value="Carbon-nitrogen hydrolase"/>
    <property type="match status" value="1"/>
</dbReference>
<sequence>MTQQLGRLTVRLRIAVIQLNPQIGQVSGTTARVNALLSRIEKYKPDIVVFPEFALSGYNFHCRQQIGPYLSTVGQGPEWDLCHQISRQLSCVTVMGYPEKSDDGSTGQKVYNSVMVVNSKGELAFNYRKSFLYQTDDEWGCSENPAGFQTFRLPFAQKARDSSGGLHDVSIKSAVGICMDLSPYKFEAPFQDFEFSSFHLENATELILFPMAWLNSISVTANTENPKRREKQIAESLEAIRFPMSGSQGEFQWDVSLLDGTRVEEKPGHNFLGPSHENSDDTATDTFANPGQPDMSNLNYWILRFMPFLAYGGRGSWFMEGLLDPILSKLRGLRFSYMGGSSEKPWLFENRNAVAVLCNRCGVEDGSTVFAGTSSILKFNGQHGDTENNLDTSNSSVELVGNLSKGYEGVLIRDVEFEIDR</sequence>
<dbReference type="HOGENOM" id="CLU_009854_1_1_1"/>
<dbReference type="PANTHER" id="PTHR11750:SF26">
    <property type="entry name" value="PROTEIN N-TERMINAL AMIDASE"/>
    <property type="match status" value="1"/>
</dbReference>
<evidence type="ECO:0000313" key="3">
    <source>
        <dbReference type="Proteomes" id="UP000054304"/>
    </source>
</evidence>
<dbReference type="InterPro" id="IPR003010">
    <property type="entry name" value="C-N_Hydrolase"/>
</dbReference>
<dbReference type="PROSITE" id="PS50263">
    <property type="entry name" value="CN_HYDROLASE"/>
    <property type="match status" value="1"/>
</dbReference>
<keyword evidence="3" id="KW-1185">Reference proteome</keyword>
<dbReference type="Pfam" id="PF00795">
    <property type="entry name" value="CN_hydrolase"/>
    <property type="match status" value="1"/>
</dbReference>
<name>A0A0C7N9E3_9SACH</name>
<dbReference type="PANTHER" id="PTHR11750">
    <property type="entry name" value="PROTEIN N-TERMINAL AMIDASE"/>
    <property type="match status" value="1"/>
</dbReference>
<dbReference type="GeneID" id="34686657"/>
<dbReference type="EMBL" id="LN736366">
    <property type="protein sequence ID" value="CEP63165.1"/>
    <property type="molecule type" value="Genomic_DNA"/>
</dbReference>
<dbReference type="InterPro" id="IPR039703">
    <property type="entry name" value="Nta1"/>
</dbReference>
<evidence type="ECO:0000259" key="1">
    <source>
        <dbReference type="PROSITE" id="PS50263"/>
    </source>
</evidence>
<protein>
    <submittedName>
        <fullName evidence="2">LALA0S07e03862g1_1</fullName>
    </submittedName>
</protein>
<dbReference type="GO" id="GO:0030163">
    <property type="term" value="P:protein catabolic process"/>
    <property type="evidence" value="ECO:0007669"/>
    <property type="project" value="EnsemblFungi"/>
</dbReference>
<dbReference type="Gene3D" id="3.60.110.10">
    <property type="entry name" value="Carbon-nitrogen hydrolase"/>
    <property type="match status" value="1"/>
</dbReference>
<gene>
    <name evidence="2" type="ORF">LALA0_S07e03862g</name>
</gene>
<dbReference type="OrthoDB" id="201515at2759"/>
<dbReference type="AlphaFoldDB" id="A0A0C7N9E3"/>
<dbReference type="Proteomes" id="UP000054304">
    <property type="component" value="Unassembled WGS sequence"/>
</dbReference>
<dbReference type="CDD" id="cd07566">
    <property type="entry name" value="ScNTA1_like"/>
    <property type="match status" value="1"/>
</dbReference>
<dbReference type="GO" id="GO:0070773">
    <property type="term" value="F:protein-N-terminal glutamine amidohydrolase activity"/>
    <property type="evidence" value="ECO:0007669"/>
    <property type="project" value="EnsemblFungi"/>
</dbReference>
<evidence type="ECO:0000313" key="2">
    <source>
        <dbReference type="EMBL" id="CEP63165.1"/>
    </source>
</evidence>